<dbReference type="Pfam" id="PF02769">
    <property type="entry name" value="AIRS_C"/>
    <property type="match status" value="1"/>
</dbReference>
<dbReference type="PANTHER" id="PTHR30270">
    <property type="entry name" value="THIAMINE-MONOPHOSPHATE KINASE"/>
    <property type="match status" value="1"/>
</dbReference>
<evidence type="ECO:0000313" key="5">
    <source>
        <dbReference type="Proteomes" id="UP000199320"/>
    </source>
</evidence>
<keyword evidence="1" id="KW-0479">Metal-binding</keyword>
<feature type="binding site" evidence="1">
    <location>
        <position position="60"/>
    </location>
    <ligand>
        <name>Mg(2+)</name>
        <dbReference type="ChEBI" id="CHEBI:18420"/>
        <label>2</label>
    </ligand>
</feature>
<comment type="caution">
    <text evidence="1">Lacks conserved residue(s) required for the propagation of feature annotation.</text>
</comment>
<dbReference type="CDD" id="cd02194">
    <property type="entry name" value="ThiL"/>
    <property type="match status" value="1"/>
</dbReference>
<keyword evidence="5" id="KW-1185">Reference proteome</keyword>
<keyword evidence="1" id="KW-0067">ATP-binding</keyword>
<comment type="catalytic activity">
    <reaction evidence="1">
        <text>thiamine phosphate + ATP = thiamine diphosphate + ADP</text>
        <dbReference type="Rhea" id="RHEA:15913"/>
        <dbReference type="ChEBI" id="CHEBI:30616"/>
        <dbReference type="ChEBI" id="CHEBI:37575"/>
        <dbReference type="ChEBI" id="CHEBI:58937"/>
        <dbReference type="ChEBI" id="CHEBI:456216"/>
        <dbReference type="EC" id="2.7.4.16"/>
    </reaction>
</comment>
<keyword evidence="1" id="KW-0460">Magnesium</keyword>
<feature type="binding site" evidence="1">
    <location>
        <position position="295"/>
    </location>
    <ligand>
        <name>substrate</name>
    </ligand>
</feature>
<dbReference type="GO" id="GO:0009228">
    <property type="term" value="P:thiamine biosynthetic process"/>
    <property type="evidence" value="ECO:0007669"/>
    <property type="project" value="UniProtKB-KW"/>
</dbReference>
<proteinExistence type="inferred from homology"/>
<feature type="binding site" evidence="1">
    <location>
        <position position="246"/>
    </location>
    <ligand>
        <name>substrate</name>
    </ligand>
</feature>
<dbReference type="OrthoDB" id="45909at2157"/>
<feature type="binding site" evidence="1">
    <location>
        <position position="20"/>
    </location>
    <ligand>
        <name>Mg(2+)</name>
        <dbReference type="ChEBI" id="CHEBI:18420"/>
        <label>3</label>
    </ligand>
</feature>
<dbReference type="InterPro" id="IPR010918">
    <property type="entry name" value="PurM-like_C_dom"/>
</dbReference>
<dbReference type="AlphaFoldDB" id="A0A1I0B7X9"/>
<dbReference type="NCBIfam" id="TIGR01379">
    <property type="entry name" value="thiL"/>
    <property type="match status" value="1"/>
</dbReference>
<dbReference type="EMBL" id="FOIC01000003">
    <property type="protein sequence ID" value="SET02256.1"/>
    <property type="molecule type" value="Genomic_DNA"/>
</dbReference>
<evidence type="ECO:0000313" key="4">
    <source>
        <dbReference type="EMBL" id="SET02256.1"/>
    </source>
</evidence>
<reference evidence="5" key="1">
    <citation type="submission" date="2016-10" db="EMBL/GenBank/DDBJ databases">
        <authorList>
            <person name="Varghese N."/>
            <person name="Submissions S."/>
        </authorList>
    </citation>
    <scope>NUCLEOTIDE SEQUENCE [LARGE SCALE GENOMIC DNA]</scope>
    <source>
        <strain evidence="5">CDM_6</strain>
    </source>
</reference>
<feature type="binding site" evidence="1">
    <location>
        <position position="60"/>
    </location>
    <ligand>
        <name>Mg(2+)</name>
        <dbReference type="ChEBI" id="CHEBI:18420"/>
        <label>3</label>
    </ligand>
</feature>
<dbReference type="UniPathway" id="UPA00060">
    <property type="reaction ID" value="UER00142"/>
</dbReference>
<dbReference type="GO" id="GO:0005524">
    <property type="term" value="F:ATP binding"/>
    <property type="evidence" value="ECO:0007669"/>
    <property type="project" value="UniProtKB-UniRule"/>
</dbReference>
<feature type="binding site" evidence="1">
    <location>
        <position position="196"/>
    </location>
    <ligand>
        <name>ATP</name>
        <dbReference type="ChEBI" id="CHEBI:30616"/>
    </ligand>
</feature>
<dbReference type="Proteomes" id="UP000199320">
    <property type="component" value="Unassembled WGS sequence"/>
</dbReference>
<evidence type="ECO:0000259" key="3">
    <source>
        <dbReference type="Pfam" id="PF02769"/>
    </source>
</evidence>
<dbReference type="HAMAP" id="MF_02128">
    <property type="entry name" value="TMP_kinase"/>
    <property type="match status" value="1"/>
</dbReference>
<dbReference type="SUPFAM" id="SSF55326">
    <property type="entry name" value="PurM N-terminal domain-like"/>
    <property type="match status" value="1"/>
</dbReference>
<feature type="binding site" evidence="1">
    <location>
        <position position="197"/>
    </location>
    <ligand>
        <name>Mg(2+)</name>
        <dbReference type="ChEBI" id="CHEBI:18420"/>
        <label>5</label>
    </ligand>
</feature>
<feature type="binding site" evidence="1">
    <location>
        <position position="32"/>
    </location>
    <ligand>
        <name>Mg(2+)</name>
        <dbReference type="ChEBI" id="CHEBI:18420"/>
        <label>2</label>
    </ligand>
</feature>
<feature type="binding site" evidence="1">
    <location>
        <position position="39"/>
    </location>
    <ligand>
        <name>substrate</name>
    </ligand>
</feature>
<dbReference type="InterPro" id="IPR036676">
    <property type="entry name" value="PurM-like_C_sf"/>
</dbReference>
<dbReference type="EC" id="2.7.4.16" evidence="1"/>
<dbReference type="PANTHER" id="PTHR30270:SF3">
    <property type="entry name" value="THIAMINE-MONOPHOSPHATE KINASE"/>
    <property type="match status" value="1"/>
</dbReference>
<comment type="function">
    <text evidence="1">Catalyzes the ATP-dependent phosphorylation of thiamine-monophosphate (TMP) to form thiamine-pyrophosphate (TPP), the active form of vitamin B1.</text>
</comment>
<dbReference type="InterPro" id="IPR006283">
    <property type="entry name" value="ThiL-like"/>
</dbReference>
<dbReference type="PIRSF" id="PIRSF005303">
    <property type="entry name" value="Thiam_monoph_kin"/>
    <property type="match status" value="1"/>
</dbReference>
<evidence type="ECO:0000256" key="1">
    <source>
        <dbReference type="HAMAP-Rule" id="MF_02128"/>
    </source>
</evidence>
<name>A0A1I0B7X9_9EURY</name>
<keyword evidence="1 4" id="KW-0418">Kinase</keyword>
<accession>A0A1I0B7X9</accession>
<comment type="miscellaneous">
    <text evidence="1">Reaction mechanism of ThiL seems to utilize a direct, inline transfer of the gamma-phosphate of ATP to TMP rather than a phosphorylated enzyme intermediate.</text>
</comment>
<organism evidence="4 5">
    <name type="scientific">Natrinema hispanicum</name>
    <dbReference type="NCBI Taxonomy" id="392421"/>
    <lineage>
        <taxon>Archaea</taxon>
        <taxon>Methanobacteriati</taxon>
        <taxon>Methanobacteriota</taxon>
        <taxon>Stenosarchaea group</taxon>
        <taxon>Halobacteria</taxon>
        <taxon>Halobacteriales</taxon>
        <taxon>Natrialbaceae</taxon>
        <taxon>Natrinema</taxon>
    </lineage>
</organism>
<feature type="binding site" evidence="1">
    <location>
        <position position="60"/>
    </location>
    <ligand>
        <name>Mg(2+)</name>
        <dbReference type="ChEBI" id="CHEBI:18420"/>
        <label>4</label>
    </ligand>
</feature>
<feature type="domain" description="PurM-like N-terminal" evidence="2">
    <location>
        <begin position="18"/>
        <end position="123"/>
    </location>
</feature>
<dbReference type="InterPro" id="IPR036921">
    <property type="entry name" value="PurM-like_N_sf"/>
</dbReference>
<feature type="binding site" evidence="1">
    <location>
        <begin position="106"/>
        <end position="107"/>
    </location>
    <ligand>
        <name>ATP</name>
        <dbReference type="ChEBI" id="CHEBI:30616"/>
    </ligand>
</feature>
<dbReference type="InterPro" id="IPR016188">
    <property type="entry name" value="PurM-like_N"/>
</dbReference>
<dbReference type="Pfam" id="PF00586">
    <property type="entry name" value="AIRS"/>
    <property type="match status" value="1"/>
</dbReference>
<dbReference type="STRING" id="392421.SAMN04488694_103116"/>
<keyword evidence="1" id="KW-0808">Transferase</keyword>
<feature type="binding site" evidence="1">
    <location>
        <position position="130"/>
    </location>
    <ligand>
        <name>ATP</name>
        <dbReference type="ChEBI" id="CHEBI:30616"/>
    </ligand>
</feature>
<dbReference type="GO" id="GO:0009030">
    <property type="term" value="F:thiamine-phosphate kinase activity"/>
    <property type="evidence" value="ECO:0007669"/>
    <property type="project" value="UniProtKB-UniRule"/>
</dbReference>
<feature type="binding site" evidence="1">
    <location>
        <position position="194"/>
    </location>
    <ligand>
        <name>Mg(2+)</name>
        <dbReference type="ChEBI" id="CHEBI:18420"/>
        <label>3</label>
    </ligand>
</feature>
<feature type="binding site" evidence="1">
    <location>
        <position position="32"/>
    </location>
    <ligand>
        <name>Mg(2+)</name>
        <dbReference type="ChEBI" id="CHEBI:18420"/>
        <label>1</label>
    </ligand>
</feature>
<dbReference type="RefSeq" id="WP_092930407.1">
    <property type="nucleotide sequence ID" value="NZ_FOIC01000003.1"/>
</dbReference>
<feature type="binding site" evidence="1">
    <location>
        <position position="107"/>
    </location>
    <ligand>
        <name>Mg(2+)</name>
        <dbReference type="ChEBI" id="CHEBI:18420"/>
        <label>1</label>
    </ligand>
</feature>
<dbReference type="Gene3D" id="3.30.1330.10">
    <property type="entry name" value="PurM-like, N-terminal domain"/>
    <property type="match status" value="1"/>
</dbReference>
<comment type="similarity">
    <text evidence="1">Belongs to the thiamine-monophosphate kinase family.</text>
</comment>
<dbReference type="SUPFAM" id="SSF56042">
    <property type="entry name" value="PurM C-terminal domain-like"/>
    <property type="match status" value="1"/>
</dbReference>
<feature type="binding site" evidence="1">
    <location>
        <position position="20"/>
    </location>
    <ligand>
        <name>Mg(2+)</name>
        <dbReference type="ChEBI" id="CHEBI:18420"/>
        <label>4</label>
    </ligand>
</feature>
<gene>
    <name evidence="1" type="primary">thiL</name>
    <name evidence="4" type="ORF">SAMN04488694_103116</name>
</gene>
<dbReference type="GO" id="GO:0009229">
    <property type="term" value="P:thiamine diphosphate biosynthetic process"/>
    <property type="evidence" value="ECO:0007669"/>
    <property type="project" value="UniProtKB-UniRule"/>
</dbReference>
<feature type="binding site" evidence="1">
    <location>
        <position position="31"/>
    </location>
    <ligand>
        <name>Mg(2+)</name>
        <dbReference type="ChEBI" id="CHEBI:18420"/>
        <label>1</label>
    </ligand>
</feature>
<feature type="binding site" evidence="1">
    <location>
        <position position="30"/>
    </location>
    <ligand>
        <name>Mg(2+)</name>
        <dbReference type="ChEBI" id="CHEBI:18420"/>
        <label>4</label>
    </ligand>
</feature>
<dbReference type="Gene3D" id="3.90.650.10">
    <property type="entry name" value="PurM-like C-terminal domain"/>
    <property type="match status" value="1"/>
</dbReference>
<protein>
    <recommendedName>
        <fullName evidence="1">Thiamine-monophosphate kinase</fullName>
        <shortName evidence="1">TMP kinase</shortName>
        <shortName evidence="1">Thiamine-phosphate kinase</shortName>
        <ecNumber evidence="1">2.7.4.16</ecNumber>
    </recommendedName>
</protein>
<sequence length="298" mass="31344">MDERAALALLDGELEAAGDDAAVVDGLVVTTDMLHERTDFPNGTTRYTAGWRAVGASVSDVAAMGAKPTAAVAAYAAPEFDRDELLAFVRGASDVCELVGTEYVGGDLDGHDEFTVSTTVIGRTDDPVRRRGAQPGDVVCVTGTLGRSAAALEFFDRAIDDDDAFLERANDLFRFPPRIAAGRALAPHATAMMDSSDGLARSLHQLAEASDCGFAIEADRLPIDNAVYDVTDDEDEALELATTFGEDFELVATLPEAALSAVRAATDVPLSVIGSVREADDGLTMDGEPLADRGYTHG</sequence>
<keyword evidence="1" id="KW-0784">Thiamine biosynthesis</keyword>
<dbReference type="GO" id="GO:0000287">
    <property type="term" value="F:magnesium ion binding"/>
    <property type="evidence" value="ECO:0007669"/>
    <property type="project" value="UniProtKB-UniRule"/>
</dbReference>
<evidence type="ECO:0000259" key="2">
    <source>
        <dbReference type="Pfam" id="PF00586"/>
    </source>
</evidence>
<feature type="domain" description="PurM-like C-terminal" evidence="3">
    <location>
        <begin position="134"/>
        <end position="280"/>
    </location>
</feature>
<comment type="pathway">
    <text evidence="1">Cofactor biosynthesis; thiamine diphosphate biosynthesis; thiamine diphosphate from thiamine phosphate: step 1/1.</text>
</comment>
<keyword evidence="1" id="KW-0547">Nucleotide-binding</keyword>